<reference evidence="2 3" key="1">
    <citation type="submission" date="2017-12" db="EMBL/GenBank/DDBJ databases">
        <title>The genome sequence of Caulobacter flavus CGMCC1 15093.</title>
        <authorList>
            <person name="Gao J."/>
            <person name="Mao X."/>
            <person name="Sun J."/>
        </authorList>
    </citation>
    <scope>NUCLEOTIDE SEQUENCE [LARGE SCALE GENOMIC DNA]</scope>
    <source>
        <strain evidence="2 3">CGMCC1 15093</strain>
    </source>
</reference>
<proteinExistence type="predicted"/>
<protein>
    <recommendedName>
        <fullName evidence="1">TniQ domain-containing protein</fullName>
    </recommendedName>
</protein>
<dbReference type="InterPro" id="IPR009492">
    <property type="entry name" value="TniQ"/>
</dbReference>
<dbReference type="AlphaFoldDB" id="A0A2N5CPY7"/>
<evidence type="ECO:0000259" key="1">
    <source>
        <dbReference type="Pfam" id="PF06527"/>
    </source>
</evidence>
<dbReference type="Pfam" id="PF06527">
    <property type="entry name" value="TniQ"/>
    <property type="match status" value="1"/>
</dbReference>
<dbReference type="Proteomes" id="UP000234483">
    <property type="component" value="Unassembled WGS sequence"/>
</dbReference>
<gene>
    <name evidence="2" type="ORF">CFHF_18935</name>
</gene>
<comment type="caution">
    <text evidence="2">The sequence shown here is derived from an EMBL/GenBank/DDBJ whole genome shotgun (WGS) entry which is preliminary data.</text>
</comment>
<dbReference type="RefSeq" id="WP_101714510.1">
    <property type="nucleotide sequence ID" value="NZ_PJRQ01000040.1"/>
</dbReference>
<feature type="domain" description="TniQ" evidence="1">
    <location>
        <begin position="7"/>
        <end position="133"/>
    </location>
</feature>
<accession>A0A2N5CPY7</accession>
<sequence>MRGAFAYAPPPAPDELLGSWIHRTALGHGVNGSAFLQTDPGDVDWSIDDELLRWLSRGSGISISALRSMTIPLRAPEAARTDFAMAAGSVFPGCHAFCPRCGVQDRLVHGEVILAQANAGRWRMSCEIHGLLLDGADDEDELTPASSRRWRRLLNGRLPTGRELEAPAFVLAFERATRGAERGRSPSDLWCVTTPGAFLKIARLVSSFALLRQNYGSYDGSAAGAVLGGRLSYRIGSNSFDPDIIDRAPTRSRVRALIATALLMLSPKGAAALRLSEWPMIKDQITWRRPSITAWQAALTPWHWATLDMIVSHVSDWPSELRRSVQEMTAERIISMP</sequence>
<evidence type="ECO:0000313" key="2">
    <source>
        <dbReference type="EMBL" id="PLR09214.1"/>
    </source>
</evidence>
<name>A0A2N5CPY7_9CAUL</name>
<organism evidence="2 3">
    <name type="scientific">Caulobacter flavus</name>
    <dbReference type="NCBI Taxonomy" id="1679497"/>
    <lineage>
        <taxon>Bacteria</taxon>
        <taxon>Pseudomonadati</taxon>
        <taxon>Pseudomonadota</taxon>
        <taxon>Alphaproteobacteria</taxon>
        <taxon>Caulobacterales</taxon>
        <taxon>Caulobacteraceae</taxon>
        <taxon>Caulobacter</taxon>
    </lineage>
</organism>
<dbReference type="EMBL" id="PJRQ01000040">
    <property type="protein sequence ID" value="PLR09214.1"/>
    <property type="molecule type" value="Genomic_DNA"/>
</dbReference>
<evidence type="ECO:0000313" key="3">
    <source>
        <dbReference type="Proteomes" id="UP000234483"/>
    </source>
</evidence>